<keyword evidence="3" id="KW-1185">Reference proteome</keyword>
<proteinExistence type="predicted"/>
<evidence type="ECO:0000313" key="2">
    <source>
        <dbReference type="EMBL" id="PUA82414.1"/>
    </source>
</evidence>
<organism evidence="2 3">
    <name type="scientific">Nocardioides currus</name>
    <dbReference type="NCBI Taxonomy" id="2133958"/>
    <lineage>
        <taxon>Bacteria</taxon>
        <taxon>Bacillati</taxon>
        <taxon>Actinomycetota</taxon>
        <taxon>Actinomycetes</taxon>
        <taxon>Propionibacteriales</taxon>
        <taxon>Nocardioidaceae</taxon>
        <taxon>Nocardioides</taxon>
    </lineage>
</organism>
<comment type="caution">
    <text evidence="2">The sequence shown here is derived from an EMBL/GenBank/DDBJ whole genome shotgun (WGS) entry which is preliminary data.</text>
</comment>
<name>A0A2R7Z1H2_9ACTN</name>
<sequence length="137" mass="14680">MTLHHPDQNRLAVTPALDARDVEFLSGFSPQGSRIARIWPGQPAVPSPWRPCPEGCCLVIVPTRAVVTSAGQWLRFLVGELIGDRHRVDGWVRIPGPPGRAGVLLIVEQGEVFEGELEEPGQSWSAGSTPAARAGSA</sequence>
<gene>
    <name evidence="2" type="ORF">C7S10_01295</name>
</gene>
<dbReference type="EMBL" id="PYXZ01000001">
    <property type="protein sequence ID" value="PUA82414.1"/>
    <property type="molecule type" value="Genomic_DNA"/>
</dbReference>
<dbReference type="RefSeq" id="WP_108342601.1">
    <property type="nucleotide sequence ID" value="NZ_PYXZ01000001.1"/>
</dbReference>
<dbReference type="OrthoDB" id="3789988at2"/>
<dbReference type="Proteomes" id="UP000244867">
    <property type="component" value="Unassembled WGS sequence"/>
</dbReference>
<reference evidence="2 3" key="1">
    <citation type="submission" date="2018-03" db="EMBL/GenBank/DDBJ databases">
        <authorList>
            <person name="Keele B.F."/>
        </authorList>
    </citation>
    <scope>NUCLEOTIDE SEQUENCE [LARGE SCALE GENOMIC DNA]</scope>
    <source>
        <strain evidence="2 3">IB-3</strain>
    </source>
</reference>
<feature type="region of interest" description="Disordered" evidence="1">
    <location>
        <begin position="117"/>
        <end position="137"/>
    </location>
</feature>
<accession>A0A2R7Z1H2</accession>
<evidence type="ECO:0000256" key="1">
    <source>
        <dbReference type="SAM" id="MobiDB-lite"/>
    </source>
</evidence>
<dbReference type="AlphaFoldDB" id="A0A2R7Z1H2"/>
<protein>
    <submittedName>
        <fullName evidence="2">Uncharacterized protein</fullName>
    </submittedName>
</protein>
<evidence type="ECO:0000313" key="3">
    <source>
        <dbReference type="Proteomes" id="UP000244867"/>
    </source>
</evidence>